<name>A0A5E4DE55_MARMO</name>
<accession>A0A5E4DE55</accession>
<organism evidence="1 2">
    <name type="scientific">Marmota monax</name>
    <name type="common">Woodchuck</name>
    <dbReference type="NCBI Taxonomy" id="9995"/>
    <lineage>
        <taxon>Eukaryota</taxon>
        <taxon>Metazoa</taxon>
        <taxon>Chordata</taxon>
        <taxon>Craniata</taxon>
        <taxon>Vertebrata</taxon>
        <taxon>Euteleostomi</taxon>
        <taxon>Mammalia</taxon>
        <taxon>Eutheria</taxon>
        <taxon>Euarchontoglires</taxon>
        <taxon>Glires</taxon>
        <taxon>Rodentia</taxon>
        <taxon>Sciuromorpha</taxon>
        <taxon>Sciuridae</taxon>
        <taxon>Xerinae</taxon>
        <taxon>Marmotini</taxon>
        <taxon>Marmota</taxon>
    </lineage>
</organism>
<evidence type="ECO:0000313" key="1">
    <source>
        <dbReference type="EMBL" id="VTJ92000.1"/>
    </source>
</evidence>
<protein>
    <submittedName>
        <fullName evidence="1">Uncharacterized protein</fullName>
    </submittedName>
</protein>
<proteinExistence type="predicted"/>
<comment type="caution">
    <text evidence="1">The sequence shown here is derived from an EMBL/GenBank/DDBJ whole genome shotgun (WGS) entry which is preliminary data.</text>
</comment>
<sequence length="50" mass="5581">EDDVHRCGRCQVEFTALEDFVQHKIQKACQRAPQEALPTTPATTALLGQE</sequence>
<keyword evidence="2" id="KW-1185">Reference proteome</keyword>
<dbReference type="Proteomes" id="UP000335636">
    <property type="component" value="Unassembled WGS sequence"/>
</dbReference>
<dbReference type="AlphaFoldDB" id="A0A5E4DE55"/>
<reference evidence="1" key="1">
    <citation type="submission" date="2019-04" db="EMBL/GenBank/DDBJ databases">
        <authorList>
            <person name="Alioto T."/>
            <person name="Alioto T."/>
        </authorList>
    </citation>
    <scope>NUCLEOTIDE SEQUENCE [LARGE SCALE GENOMIC DNA]</scope>
</reference>
<dbReference type="EMBL" id="CABDUW010012953">
    <property type="protein sequence ID" value="VTJ92000.1"/>
    <property type="molecule type" value="Genomic_DNA"/>
</dbReference>
<feature type="non-terminal residue" evidence="1">
    <location>
        <position position="50"/>
    </location>
</feature>
<evidence type="ECO:0000313" key="2">
    <source>
        <dbReference type="Proteomes" id="UP000335636"/>
    </source>
</evidence>
<feature type="non-terminal residue" evidence="1">
    <location>
        <position position="1"/>
    </location>
</feature>
<gene>
    <name evidence="1" type="ORF">MONAX_5E025361</name>
</gene>